<gene>
    <name evidence="9" type="ORF">SAMN05421831_102219</name>
</gene>
<dbReference type="Gene3D" id="1.10.3210.10">
    <property type="entry name" value="Hypothetical protein af1432"/>
    <property type="match status" value="1"/>
</dbReference>
<dbReference type="GO" id="GO:0016301">
    <property type="term" value="F:kinase activity"/>
    <property type="evidence" value="ECO:0007669"/>
    <property type="project" value="UniProtKB-KW"/>
</dbReference>
<comment type="pathway">
    <text evidence="2">Purine metabolism; ppGpp biosynthesis; ppGpp from GDP: step 1/1.</text>
</comment>
<dbReference type="SUPFAM" id="SSF81301">
    <property type="entry name" value="Nucleotidyltransferase"/>
    <property type="match status" value="1"/>
</dbReference>
<dbReference type="STRING" id="64971.SAMN05421831_102219"/>
<dbReference type="PANTHER" id="PTHR21262">
    <property type="entry name" value="GUANOSINE-3',5'-BIS DIPHOSPHATE 3'-PYROPHOSPHOHYDROLASE"/>
    <property type="match status" value="1"/>
</dbReference>
<dbReference type="Pfam" id="PF13328">
    <property type="entry name" value="HD_4"/>
    <property type="match status" value="1"/>
</dbReference>
<dbReference type="InterPro" id="IPR045865">
    <property type="entry name" value="ACT-like_dom_sf"/>
</dbReference>
<name>A0A1H6QU72_9GAMM</name>
<evidence type="ECO:0000259" key="6">
    <source>
        <dbReference type="PROSITE" id="PS51671"/>
    </source>
</evidence>
<dbReference type="InterPro" id="IPR012676">
    <property type="entry name" value="TGS-like"/>
</dbReference>
<dbReference type="Proteomes" id="UP000242999">
    <property type="component" value="Unassembled WGS sequence"/>
</dbReference>
<dbReference type="Pfam" id="PF04607">
    <property type="entry name" value="RelA_SpoT"/>
    <property type="match status" value="1"/>
</dbReference>
<dbReference type="AlphaFoldDB" id="A0A1H6QU72"/>
<reference evidence="10" key="1">
    <citation type="submission" date="2016-10" db="EMBL/GenBank/DDBJ databases">
        <authorList>
            <person name="Varghese N."/>
            <person name="Submissions S."/>
        </authorList>
    </citation>
    <scope>NUCLEOTIDE SEQUENCE [LARGE SCALE GENOMIC DNA]</scope>
    <source>
        <strain evidence="10">DSM 7165</strain>
    </source>
</reference>
<dbReference type="GO" id="GO:0005886">
    <property type="term" value="C:plasma membrane"/>
    <property type="evidence" value="ECO:0007669"/>
    <property type="project" value="TreeGrafter"/>
</dbReference>
<dbReference type="PROSITE" id="PS51880">
    <property type="entry name" value="TGS"/>
    <property type="match status" value="1"/>
</dbReference>
<evidence type="ECO:0000259" key="7">
    <source>
        <dbReference type="PROSITE" id="PS51831"/>
    </source>
</evidence>
<dbReference type="SMART" id="SM00954">
    <property type="entry name" value="RelA_SpoT"/>
    <property type="match status" value="1"/>
</dbReference>
<dbReference type="GO" id="GO:0042594">
    <property type="term" value="P:response to starvation"/>
    <property type="evidence" value="ECO:0007669"/>
    <property type="project" value="TreeGrafter"/>
</dbReference>
<evidence type="ECO:0000313" key="9">
    <source>
        <dbReference type="EMBL" id="SEI47251.1"/>
    </source>
</evidence>
<feature type="domain" description="HD" evidence="7">
    <location>
        <begin position="44"/>
        <end position="143"/>
    </location>
</feature>
<dbReference type="InterPro" id="IPR033655">
    <property type="entry name" value="TGS_RelA/SpoT"/>
</dbReference>
<evidence type="ECO:0000313" key="10">
    <source>
        <dbReference type="Proteomes" id="UP000242999"/>
    </source>
</evidence>
<dbReference type="GO" id="GO:0008728">
    <property type="term" value="F:GTP diphosphokinase activity"/>
    <property type="evidence" value="ECO:0007669"/>
    <property type="project" value="TreeGrafter"/>
</dbReference>
<feature type="domain" description="TGS" evidence="8">
    <location>
        <begin position="388"/>
        <end position="449"/>
    </location>
</feature>
<dbReference type="GO" id="GO:0015949">
    <property type="term" value="P:nucleobase-containing small molecule interconversion"/>
    <property type="evidence" value="ECO:0007669"/>
    <property type="project" value="UniProtKB-ARBA"/>
</dbReference>
<evidence type="ECO:0000256" key="3">
    <source>
        <dbReference type="ARBA" id="ARBA00024387"/>
    </source>
</evidence>
<comment type="catalytic activity">
    <reaction evidence="4">
        <text>guanosine 3',5'-bis(diphosphate) + H2O = GDP + diphosphate + H(+)</text>
        <dbReference type="Rhea" id="RHEA:14253"/>
        <dbReference type="ChEBI" id="CHEBI:15377"/>
        <dbReference type="ChEBI" id="CHEBI:15378"/>
        <dbReference type="ChEBI" id="CHEBI:33019"/>
        <dbReference type="ChEBI" id="CHEBI:58189"/>
        <dbReference type="ChEBI" id="CHEBI:77828"/>
        <dbReference type="EC" id="3.1.7.2"/>
    </reaction>
</comment>
<sequence>MTIDDLADRLKGYLPPEEVQAVRRAYYYAEQAHFDQRRSSGEPYVTHPLMVAHILANIHMDYESLIAALLHDVIEDTRVTKEAVAQQFGESVASLVDGVTKLTQIPFSSKAEAQAENFRKMVMAMALDIRVIIVKLADRLHNMRTLGALRRDKKVRIARETLEIYAPIAHRLGINTFRLELEELSFQAIYPMRAERIRRAIASTRGHRKEVVKKIQQVIQQRLEDEGIVGRVIGREKHLWSIYSKMRERKKSFKEIMDVYGFRIITDNVDNTYRALGVVHNLYKPVEDRFKDYIAIPKANGYQSLHTSLIGMNGIPIEVQIRTRDMEEMANKGIASHWLYKAGKTDKPIGGVNQDRTRQWVKGLLEMQRHAGNSLEFIEHVKDDLFPDEIYIFTPKGEIMTLPVGATPVDFAYFVHTDIGNACVACRVDRRLAPLSQALRSGQTVEIITAPGARPNLAWLNFITTARARSAVHHFLKNQQVSESVTLGKRLLERALVHFDAALEDVQEHTMHKVLQDLGYQQQQDLLEAIGLGTQMAYVIARKLLGLVETETQAVASRHTLAIRGTEGMVTTYARCCYPLPGDPIIGHISSGRGIVIHREQCPNLNEVRQDPEKCTPVHWAEDIDRYFPVALRVELANQKGNIAQLATIATELDANLEQINTDEKDAHLSIINLIVSVQNRIHLAQLMKKIRKLTQVHRIVRR</sequence>
<comment type="similarity">
    <text evidence="5">Belongs to the relA/spoT family.</text>
</comment>
<accession>A0A1H6QU72</accession>
<dbReference type="SUPFAM" id="SSF109604">
    <property type="entry name" value="HD-domain/PDEase-like"/>
    <property type="match status" value="1"/>
</dbReference>
<dbReference type="CDD" id="cd00077">
    <property type="entry name" value="HDc"/>
    <property type="match status" value="1"/>
</dbReference>
<feature type="domain" description="ACT" evidence="6">
    <location>
        <begin position="631"/>
        <end position="703"/>
    </location>
</feature>
<dbReference type="PANTHER" id="PTHR21262:SF36">
    <property type="entry name" value="BIFUNCTIONAL (P)PPGPP SYNTHASE_HYDROLASE SPOT"/>
    <property type="match status" value="1"/>
</dbReference>
<dbReference type="NCBIfam" id="TIGR00691">
    <property type="entry name" value="spoT_relA"/>
    <property type="match status" value="1"/>
</dbReference>
<proteinExistence type="inferred from homology"/>
<evidence type="ECO:0000256" key="5">
    <source>
        <dbReference type="RuleBase" id="RU003847"/>
    </source>
</evidence>
<dbReference type="Gene3D" id="3.30.70.260">
    <property type="match status" value="1"/>
</dbReference>
<keyword evidence="9" id="KW-0808">Transferase</keyword>
<dbReference type="EMBL" id="FNYH01000002">
    <property type="protein sequence ID" value="SEI47251.1"/>
    <property type="molecule type" value="Genomic_DNA"/>
</dbReference>
<dbReference type="PROSITE" id="PS51671">
    <property type="entry name" value="ACT"/>
    <property type="match status" value="1"/>
</dbReference>
<evidence type="ECO:0000259" key="8">
    <source>
        <dbReference type="PROSITE" id="PS51880"/>
    </source>
</evidence>
<dbReference type="EC" id="3.1.7.2" evidence="3"/>
<dbReference type="InterPro" id="IPR004811">
    <property type="entry name" value="RelA/Spo_fam"/>
</dbReference>
<protein>
    <recommendedName>
        <fullName evidence="3">guanosine-3',5'-bis(diphosphate) 3'-diphosphatase</fullName>
        <ecNumber evidence="3">3.1.7.2</ecNumber>
    </recommendedName>
</protein>
<dbReference type="InterPro" id="IPR012675">
    <property type="entry name" value="Beta-grasp_dom_sf"/>
</dbReference>
<keyword evidence="9" id="KW-0418">Kinase</keyword>
<keyword evidence="10" id="KW-1185">Reference proteome</keyword>
<dbReference type="SUPFAM" id="SSF81271">
    <property type="entry name" value="TGS-like"/>
    <property type="match status" value="1"/>
</dbReference>
<dbReference type="CDD" id="cd01668">
    <property type="entry name" value="TGS_RSH"/>
    <property type="match status" value="1"/>
</dbReference>
<dbReference type="SMART" id="SM00471">
    <property type="entry name" value="HDc"/>
    <property type="match status" value="1"/>
</dbReference>
<dbReference type="SUPFAM" id="SSF55021">
    <property type="entry name" value="ACT-like"/>
    <property type="match status" value="1"/>
</dbReference>
<dbReference type="FunFam" id="3.30.460.10:FF:000001">
    <property type="entry name" value="GTP pyrophosphokinase RelA"/>
    <property type="match status" value="1"/>
</dbReference>
<evidence type="ECO:0000256" key="2">
    <source>
        <dbReference type="ARBA" id="ARBA00024329"/>
    </source>
</evidence>
<dbReference type="NCBIfam" id="NF008303">
    <property type="entry name" value="PRK11092.1"/>
    <property type="match status" value="1"/>
</dbReference>
<dbReference type="Pfam" id="PF19296">
    <property type="entry name" value="RelA_AH_RIS"/>
    <property type="match status" value="1"/>
</dbReference>
<dbReference type="UniPathway" id="UPA00908">
    <property type="reaction ID" value="UER00886"/>
</dbReference>
<organism evidence="9 10">
    <name type="scientific">Allopseudospirillum japonicum</name>
    <dbReference type="NCBI Taxonomy" id="64971"/>
    <lineage>
        <taxon>Bacteria</taxon>
        <taxon>Pseudomonadati</taxon>
        <taxon>Pseudomonadota</taxon>
        <taxon>Gammaproteobacteria</taxon>
        <taxon>Oceanospirillales</taxon>
        <taxon>Oceanospirillaceae</taxon>
        <taxon>Allopseudospirillum</taxon>
    </lineage>
</organism>
<dbReference type="InterPro" id="IPR004095">
    <property type="entry name" value="TGS"/>
</dbReference>
<dbReference type="InterPro" id="IPR045600">
    <property type="entry name" value="RelA/SpoT_AH_RIS"/>
</dbReference>
<comment type="function">
    <text evidence="5">In eubacteria ppGpp (guanosine 3'-diphosphate 5'-diphosphate) is a mediator of the stringent response that coordinates a variety of cellular activities in response to changes in nutritional abundance.</text>
</comment>
<dbReference type="Gene3D" id="3.30.460.10">
    <property type="entry name" value="Beta Polymerase, domain 2"/>
    <property type="match status" value="1"/>
</dbReference>
<dbReference type="InterPro" id="IPR002912">
    <property type="entry name" value="ACT_dom"/>
</dbReference>
<dbReference type="GO" id="GO:0015970">
    <property type="term" value="P:guanosine tetraphosphate biosynthetic process"/>
    <property type="evidence" value="ECO:0007669"/>
    <property type="project" value="UniProtKB-UniPathway"/>
</dbReference>
<dbReference type="FunFam" id="1.10.3210.10:FF:000001">
    <property type="entry name" value="GTP pyrophosphokinase RelA"/>
    <property type="match status" value="1"/>
</dbReference>
<dbReference type="Gene3D" id="3.10.20.30">
    <property type="match status" value="1"/>
</dbReference>
<dbReference type="Pfam" id="PF02824">
    <property type="entry name" value="TGS"/>
    <property type="match status" value="1"/>
</dbReference>
<dbReference type="PROSITE" id="PS51831">
    <property type="entry name" value="HD"/>
    <property type="match status" value="1"/>
</dbReference>
<dbReference type="GO" id="GO:0008893">
    <property type="term" value="F:guanosine-3',5'-bis(diphosphate) 3'-diphosphatase activity"/>
    <property type="evidence" value="ECO:0007669"/>
    <property type="project" value="UniProtKB-EC"/>
</dbReference>
<evidence type="ECO:0000256" key="1">
    <source>
        <dbReference type="ARBA" id="ARBA00022801"/>
    </source>
</evidence>
<dbReference type="InterPro" id="IPR007685">
    <property type="entry name" value="RelA_SpoT"/>
</dbReference>
<dbReference type="InterPro" id="IPR043519">
    <property type="entry name" value="NT_sf"/>
</dbReference>
<evidence type="ECO:0000256" key="4">
    <source>
        <dbReference type="ARBA" id="ARBA00047968"/>
    </source>
</evidence>
<dbReference type="CDD" id="cd04876">
    <property type="entry name" value="ACT_RelA-SpoT"/>
    <property type="match status" value="1"/>
</dbReference>
<dbReference type="Pfam" id="PF13291">
    <property type="entry name" value="ACT_4"/>
    <property type="match status" value="1"/>
</dbReference>
<keyword evidence="1" id="KW-0378">Hydrolase</keyword>
<dbReference type="InterPro" id="IPR003607">
    <property type="entry name" value="HD/PDEase_dom"/>
</dbReference>
<dbReference type="FunFam" id="3.10.20.30:FF:000002">
    <property type="entry name" value="GTP pyrophosphokinase (RelA/SpoT)"/>
    <property type="match status" value="1"/>
</dbReference>
<dbReference type="InterPro" id="IPR006674">
    <property type="entry name" value="HD_domain"/>
</dbReference>
<dbReference type="CDD" id="cd05399">
    <property type="entry name" value="NT_Rel-Spo_like"/>
    <property type="match status" value="1"/>
</dbReference>